<dbReference type="AlphaFoldDB" id="I1BIM2"/>
<dbReference type="GeneID" id="93607728"/>
<reference evidence="2 3" key="1">
    <citation type="journal article" date="2009" name="PLoS Genet.">
        <title>Genomic analysis of the basal lineage fungus Rhizopus oryzae reveals a whole-genome duplication.</title>
        <authorList>
            <person name="Ma L.-J."/>
            <person name="Ibrahim A.S."/>
            <person name="Skory C."/>
            <person name="Grabherr M.G."/>
            <person name="Burger G."/>
            <person name="Butler M."/>
            <person name="Elias M."/>
            <person name="Idnurm A."/>
            <person name="Lang B.F."/>
            <person name="Sone T."/>
            <person name="Abe A."/>
            <person name="Calvo S.E."/>
            <person name="Corrochano L.M."/>
            <person name="Engels R."/>
            <person name="Fu J."/>
            <person name="Hansberg W."/>
            <person name="Kim J.-M."/>
            <person name="Kodira C.D."/>
            <person name="Koehrsen M.J."/>
            <person name="Liu B."/>
            <person name="Miranda-Saavedra D."/>
            <person name="O'Leary S."/>
            <person name="Ortiz-Castellanos L."/>
            <person name="Poulter R."/>
            <person name="Rodriguez-Romero J."/>
            <person name="Ruiz-Herrera J."/>
            <person name="Shen Y.-Q."/>
            <person name="Zeng Q."/>
            <person name="Galagan J."/>
            <person name="Birren B.W."/>
            <person name="Cuomo C.A."/>
            <person name="Wickes B.L."/>
        </authorList>
    </citation>
    <scope>NUCLEOTIDE SEQUENCE [LARGE SCALE GENOMIC DNA]</scope>
    <source>
        <strain evidence="3">RA 99-880 / ATCC MYA-4621 / FGSC 9543 / NRRL 43880</strain>
    </source>
</reference>
<dbReference type="VEuPathDB" id="FungiDB:RO3G_00756"/>
<evidence type="ECO:0000256" key="1">
    <source>
        <dbReference type="SAM" id="MobiDB-lite"/>
    </source>
</evidence>
<gene>
    <name evidence="2" type="ORF">RO3G_00756</name>
</gene>
<dbReference type="RefSeq" id="XP_067511448.1">
    <property type="nucleotide sequence ID" value="XM_067655347.1"/>
</dbReference>
<accession>I1BIM2</accession>
<proteinExistence type="predicted"/>
<protein>
    <submittedName>
        <fullName evidence="2">Uncharacterized protein</fullName>
    </submittedName>
</protein>
<sequence>MAPTPKGFRSSSENTSSRGRPNESSSTFFV</sequence>
<evidence type="ECO:0000313" key="2">
    <source>
        <dbReference type="EMBL" id="EIE76052.1"/>
    </source>
</evidence>
<dbReference type="Proteomes" id="UP000009138">
    <property type="component" value="Unassembled WGS sequence"/>
</dbReference>
<organism evidence="2 3">
    <name type="scientific">Rhizopus delemar (strain RA 99-880 / ATCC MYA-4621 / FGSC 9543 / NRRL 43880)</name>
    <name type="common">Mucormycosis agent</name>
    <name type="synonym">Rhizopus arrhizus var. delemar</name>
    <dbReference type="NCBI Taxonomy" id="246409"/>
    <lineage>
        <taxon>Eukaryota</taxon>
        <taxon>Fungi</taxon>
        <taxon>Fungi incertae sedis</taxon>
        <taxon>Mucoromycota</taxon>
        <taxon>Mucoromycotina</taxon>
        <taxon>Mucoromycetes</taxon>
        <taxon>Mucorales</taxon>
        <taxon>Mucorineae</taxon>
        <taxon>Rhizopodaceae</taxon>
        <taxon>Rhizopus</taxon>
    </lineage>
</organism>
<evidence type="ECO:0000313" key="3">
    <source>
        <dbReference type="Proteomes" id="UP000009138"/>
    </source>
</evidence>
<name>I1BIM2_RHIO9</name>
<feature type="compositionally biased region" description="Polar residues" evidence="1">
    <location>
        <begin position="9"/>
        <end position="30"/>
    </location>
</feature>
<keyword evidence="3" id="KW-1185">Reference proteome</keyword>
<feature type="region of interest" description="Disordered" evidence="1">
    <location>
        <begin position="1"/>
        <end position="30"/>
    </location>
</feature>
<dbReference type="InParanoid" id="I1BIM2"/>
<dbReference type="EMBL" id="CH476732">
    <property type="protein sequence ID" value="EIE76052.1"/>
    <property type="molecule type" value="Genomic_DNA"/>
</dbReference>